<dbReference type="OrthoDB" id="10055976at2759"/>
<evidence type="ECO:0000313" key="4">
    <source>
        <dbReference type="WBParaSite" id="DME_0000231701-mRNA-1"/>
    </source>
</evidence>
<dbReference type="Pfam" id="PF05527">
    <property type="entry name" value="TNFAIP8"/>
    <property type="match status" value="1"/>
</dbReference>
<organism evidence="2 4">
    <name type="scientific">Dracunculus medinensis</name>
    <name type="common">Guinea worm</name>
    <dbReference type="NCBI Taxonomy" id="318479"/>
    <lineage>
        <taxon>Eukaryota</taxon>
        <taxon>Metazoa</taxon>
        <taxon>Ecdysozoa</taxon>
        <taxon>Nematoda</taxon>
        <taxon>Chromadorea</taxon>
        <taxon>Rhabditida</taxon>
        <taxon>Spirurina</taxon>
        <taxon>Dracunculoidea</taxon>
        <taxon>Dracunculidae</taxon>
        <taxon>Dracunculus</taxon>
    </lineage>
</organism>
<dbReference type="Proteomes" id="UP000038040">
    <property type="component" value="Unplaced"/>
</dbReference>
<dbReference type="AlphaFoldDB" id="A0A0N4U603"/>
<dbReference type="GO" id="GO:0042981">
    <property type="term" value="P:regulation of apoptotic process"/>
    <property type="evidence" value="ECO:0007669"/>
    <property type="project" value="InterPro"/>
</dbReference>
<sequence length="196" mass="22844">MMLHAATSLCVYINTDTNSCSLQQFNSSSIFIRAQKKLLSKVVSRNLIKFNNDTTTRIFDSFYRILKIFYNKKIAELVGLLVRSGYFQNNKQKENLIVLQRQIRMLSLTIISFTTVAYSYDRNYLMVLLAKVRKKLQIIVSENLSEKSMQRLQIIFEYIEKGDFLDALFNNNDTVYKTILLQIIVDLGILIENNDI</sequence>
<proteinExistence type="predicted"/>
<dbReference type="EMBL" id="UYYG01001156">
    <property type="protein sequence ID" value="VDN56704.1"/>
    <property type="molecule type" value="Genomic_DNA"/>
</dbReference>
<dbReference type="GO" id="GO:0005737">
    <property type="term" value="C:cytoplasm"/>
    <property type="evidence" value="ECO:0007669"/>
    <property type="project" value="TreeGrafter"/>
</dbReference>
<dbReference type="PANTHER" id="PTHR12757:SF1">
    <property type="entry name" value="PROTEIN SALIVARY GLANDS MARRED"/>
    <property type="match status" value="1"/>
</dbReference>
<dbReference type="WBParaSite" id="DME_0000231701-mRNA-1">
    <property type="protein sequence ID" value="DME_0000231701-mRNA-1"/>
    <property type="gene ID" value="DME_0000231701"/>
</dbReference>
<evidence type="ECO:0000313" key="2">
    <source>
        <dbReference type="Proteomes" id="UP000038040"/>
    </source>
</evidence>
<name>A0A0N4U603_DRAME</name>
<evidence type="ECO:0000313" key="1">
    <source>
        <dbReference type="EMBL" id="VDN56704.1"/>
    </source>
</evidence>
<dbReference type="Proteomes" id="UP000274756">
    <property type="component" value="Unassembled WGS sequence"/>
</dbReference>
<dbReference type="InterPro" id="IPR038355">
    <property type="entry name" value="TNFAIP8_sf"/>
</dbReference>
<dbReference type="Gene3D" id="1.20.1440.160">
    <property type="entry name" value="Tumor necrosis factor alpha-induced protein 8-like"/>
    <property type="match status" value="1"/>
</dbReference>
<accession>A0A0N4U603</accession>
<evidence type="ECO:0000313" key="3">
    <source>
        <dbReference type="Proteomes" id="UP000274756"/>
    </source>
</evidence>
<keyword evidence="3" id="KW-1185">Reference proteome</keyword>
<reference evidence="4" key="1">
    <citation type="submission" date="2016-04" db="UniProtKB">
        <authorList>
            <consortium name="WormBaseParasite"/>
        </authorList>
    </citation>
    <scope>IDENTIFICATION</scope>
</reference>
<gene>
    <name evidence="1" type="ORF">DME_LOCUS6677</name>
</gene>
<protein>
    <submittedName>
        <fullName evidence="4">Tumor necrosis factor alpha-induced protein 8-like protein</fullName>
    </submittedName>
</protein>
<dbReference type="InterPro" id="IPR008477">
    <property type="entry name" value="TNFAIP8-like"/>
</dbReference>
<reference evidence="1 3" key="2">
    <citation type="submission" date="2018-11" db="EMBL/GenBank/DDBJ databases">
        <authorList>
            <consortium name="Pathogen Informatics"/>
        </authorList>
    </citation>
    <scope>NUCLEOTIDE SEQUENCE [LARGE SCALE GENOMIC DNA]</scope>
</reference>
<dbReference type="PANTHER" id="PTHR12757">
    <property type="entry name" value="TUMOR NECROSIS FACTOR INDUCED PROTEIN"/>
    <property type="match status" value="1"/>
</dbReference>